<dbReference type="PANTHER" id="PTHR43570">
    <property type="entry name" value="ALDEHYDE DEHYDROGENASE"/>
    <property type="match status" value="1"/>
</dbReference>
<dbReference type="InterPro" id="IPR016163">
    <property type="entry name" value="Ald_DH_C"/>
</dbReference>
<dbReference type="Gene3D" id="3.40.309.10">
    <property type="entry name" value="Aldehyde Dehydrogenase, Chain A, domain 2"/>
    <property type="match status" value="1"/>
</dbReference>
<keyword evidence="6" id="KW-1133">Transmembrane helix</keyword>
<dbReference type="GO" id="GO:0004029">
    <property type="term" value="F:aldehyde dehydrogenase (NAD+) activity"/>
    <property type="evidence" value="ECO:0007669"/>
    <property type="project" value="TreeGrafter"/>
</dbReference>
<evidence type="ECO:0000259" key="7">
    <source>
        <dbReference type="Pfam" id="PF00171"/>
    </source>
</evidence>
<name>A0A371D168_9APHY</name>
<dbReference type="InterPro" id="IPR016161">
    <property type="entry name" value="Ald_DH/histidinol_DH"/>
</dbReference>
<keyword evidence="6" id="KW-0812">Transmembrane</keyword>
<evidence type="ECO:0000313" key="8">
    <source>
        <dbReference type="EMBL" id="RDX46286.1"/>
    </source>
</evidence>
<feature type="transmembrane region" description="Helical" evidence="6">
    <location>
        <begin position="486"/>
        <end position="503"/>
    </location>
</feature>
<dbReference type="InterPro" id="IPR016160">
    <property type="entry name" value="Ald_DH_CS_CYS"/>
</dbReference>
<reference evidence="8 9" key="1">
    <citation type="journal article" date="2018" name="Biotechnol. Biofuels">
        <title>Integrative visual omics of the white-rot fungus Polyporus brumalis exposes the biotechnological potential of its oxidative enzymes for delignifying raw plant biomass.</title>
        <authorList>
            <person name="Miyauchi S."/>
            <person name="Rancon A."/>
            <person name="Drula E."/>
            <person name="Hage H."/>
            <person name="Chaduli D."/>
            <person name="Favel A."/>
            <person name="Grisel S."/>
            <person name="Henrissat B."/>
            <person name="Herpoel-Gimbert I."/>
            <person name="Ruiz-Duenas F.J."/>
            <person name="Chevret D."/>
            <person name="Hainaut M."/>
            <person name="Lin J."/>
            <person name="Wang M."/>
            <person name="Pangilinan J."/>
            <person name="Lipzen A."/>
            <person name="Lesage-Meessen L."/>
            <person name="Navarro D."/>
            <person name="Riley R."/>
            <person name="Grigoriev I.V."/>
            <person name="Zhou S."/>
            <person name="Raouche S."/>
            <person name="Rosso M.N."/>
        </authorList>
    </citation>
    <scope>NUCLEOTIDE SEQUENCE [LARGE SCALE GENOMIC DNA]</scope>
    <source>
        <strain evidence="8 9">BRFM 1820</strain>
    </source>
</reference>
<dbReference type="PROSITE" id="PS00070">
    <property type="entry name" value="ALDEHYDE_DEHYDR_CYS"/>
    <property type="match status" value="1"/>
</dbReference>
<dbReference type="InterPro" id="IPR012394">
    <property type="entry name" value="Aldehyde_DH_NAD(P)"/>
</dbReference>
<dbReference type="Proteomes" id="UP000256964">
    <property type="component" value="Unassembled WGS sequence"/>
</dbReference>
<dbReference type="GO" id="GO:0005737">
    <property type="term" value="C:cytoplasm"/>
    <property type="evidence" value="ECO:0007669"/>
    <property type="project" value="TreeGrafter"/>
</dbReference>
<dbReference type="FunFam" id="3.40.309.10:FF:000025">
    <property type="entry name" value="Aldehyde dehydrogenase"/>
    <property type="match status" value="1"/>
</dbReference>
<feature type="domain" description="Aldehyde dehydrogenase" evidence="7">
    <location>
        <begin position="3"/>
        <end position="436"/>
    </location>
</feature>
<gene>
    <name evidence="8" type="ORF">OH76DRAFT_1407205</name>
</gene>
<keyword evidence="9" id="KW-1185">Reference proteome</keyword>
<dbReference type="Pfam" id="PF00171">
    <property type="entry name" value="Aldedh"/>
    <property type="match status" value="1"/>
</dbReference>
<dbReference type="InterPro" id="IPR015590">
    <property type="entry name" value="Aldehyde_DH_dom"/>
</dbReference>
<dbReference type="FunFam" id="3.40.605.10:FF:000004">
    <property type="entry name" value="Aldehyde dehydrogenase"/>
    <property type="match status" value="1"/>
</dbReference>
<dbReference type="EMBL" id="KZ857429">
    <property type="protein sequence ID" value="RDX46286.1"/>
    <property type="molecule type" value="Genomic_DNA"/>
</dbReference>
<comment type="similarity">
    <text evidence="1 4">Belongs to the aldehyde dehydrogenase family.</text>
</comment>
<dbReference type="PANTHER" id="PTHR43570:SF16">
    <property type="entry name" value="ALDEHYDE DEHYDROGENASE TYPE III, ISOFORM Q"/>
    <property type="match status" value="1"/>
</dbReference>
<proteinExistence type="inferred from homology"/>
<keyword evidence="2 4" id="KW-0560">Oxidoreductase</keyword>
<protein>
    <recommendedName>
        <fullName evidence="4">Aldehyde dehydrogenase</fullName>
    </recommendedName>
</protein>
<dbReference type="PIRSF" id="PIRSF036492">
    <property type="entry name" value="ALDH"/>
    <property type="match status" value="1"/>
</dbReference>
<dbReference type="OrthoDB" id="440325at2759"/>
<evidence type="ECO:0000256" key="5">
    <source>
        <dbReference type="PIRSR" id="PIRSR036492-1"/>
    </source>
</evidence>
<organism evidence="8 9">
    <name type="scientific">Lentinus brumalis</name>
    <dbReference type="NCBI Taxonomy" id="2498619"/>
    <lineage>
        <taxon>Eukaryota</taxon>
        <taxon>Fungi</taxon>
        <taxon>Dikarya</taxon>
        <taxon>Basidiomycota</taxon>
        <taxon>Agaricomycotina</taxon>
        <taxon>Agaricomycetes</taxon>
        <taxon>Polyporales</taxon>
        <taxon>Polyporaceae</taxon>
        <taxon>Lentinus</taxon>
    </lineage>
</organism>
<evidence type="ECO:0000256" key="4">
    <source>
        <dbReference type="PIRNR" id="PIRNR036492"/>
    </source>
</evidence>
<dbReference type="SUPFAM" id="SSF53720">
    <property type="entry name" value="ALDH-like"/>
    <property type="match status" value="1"/>
</dbReference>
<keyword evidence="3" id="KW-0520">NAD</keyword>
<dbReference type="GO" id="GO:0006081">
    <property type="term" value="P:aldehyde metabolic process"/>
    <property type="evidence" value="ECO:0007669"/>
    <property type="project" value="InterPro"/>
</dbReference>
<dbReference type="InterPro" id="IPR016162">
    <property type="entry name" value="Ald_DH_N"/>
</dbReference>
<accession>A0A371D168</accession>
<evidence type="ECO:0000256" key="2">
    <source>
        <dbReference type="ARBA" id="ARBA00023002"/>
    </source>
</evidence>
<evidence type="ECO:0000313" key="9">
    <source>
        <dbReference type="Proteomes" id="UP000256964"/>
    </source>
</evidence>
<dbReference type="STRING" id="139420.A0A371D168"/>
<dbReference type="AlphaFoldDB" id="A0A371D168"/>
<feature type="active site" evidence="5">
    <location>
        <position position="218"/>
    </location>
</feature>
<dbReference type="Gene3D" id="3.40.605.10">
    <property type="entry name" value="Aldehyde Dehydrogenase, Chain A, domain 1"/>
    <property type="match status" value="1"/>
</dbReference>
<evidence type="ECO:0000256" key="6">
    <source>
        <dbReference type="SAM" id="Phobius"/>
    </source>
</evidence>
<evidence type="ECO:0000256" key="1">
    <source>
        <dbReference type="ARBA" id="ARBA00009986"/>
    </source>
</evidence>
<feature type="active site" evidence="5">
    <location>
        <position position="252"/>
    </location>
</feature>
<evidence type="ECO:0000256" key="3">
    <source>
        <dbReference type="ARBA" id="ARBA00023027"/>
    </source>
</evidence>
<sequence>MATLTYTRIEDIPKIHATAREAFASGRTKSIAFRKAQIAQVGYLLKDNEQRIKDALKSDLGRPYLETELLDFAAVYGEVRMVYDKIDQWVKPQRIDFHFNWFPMGPKLVAEPKGVILNIAPFNVPVFLLLSPLVSAIAAGNGAVLKPSEQTPAFSQLIAELLPKYLDPELYAVINGGVAETTKMLELPWDHILYTGNGRIGRIIAAAAAKHLTPTTLELGGQNPVVVDPKMDVHLTAKRLLWGRFSNAGQICLAPEYVLVPAHFQDTLIEEMKKVYKTFYPDGPENSDSFSRIVTTAHTQRIKKRLDETKGKVVLGGATDVEKRYIAPTVVRDVPVDDSLLTEEIFGPVLPIVPVKDVDEAISIIRSKDYPLAVYVFSNDPKFEEKVFSNTKSGAAVTNETVITAGVPGLPVGGIGPSGYGYYTGKHCFEQFTHWRVSLKNPGWVDKVAFGFRYPPYKPDYQKYVKGITSSLPPRPGTQSGTAKRWAFWLLFALVGAGSVVLTRSRGQLKA</sequence>
<keyword evidence="6" id="KW-0472">Membrane</keyword>